<dbReference type="Pfam" id="PF13692">
    <property type="entry name" value="Glyco_trans_1_4"/>
    <property type="match status" value="1"/>
</dbReference>
<accession>A0A916Y507</accession>
<dbReference type="Proteomes" id="UP000633205">
    <property type="component" value="Unassembled WGS sequence"/>
</dbReference>
<dbReference type="AlphaFoldDB" id="A0A916Y507"/>
<proteinExistence type="predicted"/>
<dbReference type="EMBL" id="BMHO01000001">
    <property type="protein sequence ID" value="GGD31457.1"/>
    <property type="molecule type" value="Genomic_DNA"/>
</dbReference>
<protein>
    <recommendedName>
        <fullName evidence="1">Glycosyltransferase 2-like domain-containing protein</fullName>
    </recommendedName>
</protein>
<reference evidence="2" key="1">
    <citation type="journal article" date="2014" name="Int. J. Syst. Evol. Microbiol.">
        <title>Complete genome sequence of Corynebacterium casei LMG S-19264T (=DSM 44701T), isolated from a smear-ripened cheese.</title>
        <authorList>
            <consortium name="US DOE Joint Genome Institute (JGI-PGF)"/>
            <person name="Walter F."/>
            <person name="Albersmeier A."/>
            <person name="Kalinowski J."/>
            <person name="Ruckert C."/>
        </authorList>
    </citation>
    <scope>NUCLEOTIDE SEQUENCE</scope>
    <source>
        <strain evidence="2">CGMCC 1.15152</strain>
    </source>
</reference>
<reference evidence="2" key="2">
    <citation type="submission" date="2020-09" db="EMBL/GenBank/DDBJ databases">
        <authorList>
            <person name="Sun Q."/>
            <person name="Zhou Y."/>
        </authorList>
    </citation>
    <scope>NUCLEOTIDE SEQUENCE</scope>
    <source>
        <strain evidence="2">CGMCC 1.15152</strain>
    </source>
</reference>
<keyword evidence="3" id="KW-1185">Reference proteome</keyword>
<sequence>MADNFQDAVYAEWVRRSATDGIEVSIVLPLYNAEGGTLGLRLEALTAVNDNQEVVIVDDGSTDGTLQQVLEATGHLRNVVILSSPRNGGVARARNAAVATARGAYVWFVDWDDEWTSEAARRMLEIARQSDADVVICNAHLREGDSATSVVDGLASRLSMTGPDALTRLLDGEIFGYLWSKLIRRALLGTDPFPSMQFQSDLGGLVPVLARAKVVEAIPDVLYTHVAREGSVSRSVSTDVTCKFECRDIVERTVATLEEGASGPTREKLQRWVYRRVYLGSVNTAVRLGQDRASMALVITRVKDAVRWRDLFRHLKNDPTTAVKLLAVKALGRHYGDLTRRVRNLKNSPRPLPAADDDGRTLRIMHVAPPRADTTSYVDLISDSGVEHTTFNWWRALRLEMDVLNVHWPERLIRGRTAVHRIGKRLAARVLFVRLRRSKVATVRTLHNIAPHESGPRGEQRLLAHIDRETDAFVALNRWTPVPGDADRTVIAHPHYRRELGERSSEPAVAGRILYFGLIRDYKGVDNLLDAFSRVDDASYALRIVGSPVPKWRAIIDDAVAESPRISCKLEYVSDDELALEIQRASLVVFPYRKMHNSGAALAALSLGRPVLVPNNEVNRDLAEEVGESWVQRFDDELNAHDIEQALKQAAPLLDSDAVPNLSRRSPGDVSKRYVEVYRHAITMKSMPPQ</sequence>
<gene>
    <name evidence="2" type="ORF">GCM10010915_09690</name>
</gene>
<name>A0A916Y507_9MICO</name>
<organism evidence="2 3">
    <name type="scientific">Microbacterium faecale</name>
    <dbReference type="NCBI Taxonomy" id="1804630"/>
    <lineage>
        <taxon>Bacteria</taxon>
        <taxon>Bacillati</taxon>
        <taxon>Actinomycetota</taxon>
        <taxon>Actinomycetes</taxon>
        <taxon>Micrococcales</taxon>
        <taxon>Microbacteriaceae</taxon>
        <taxon>Microbacterium</taxon>
    </lineage>
</organism>
<dbReference type="SUPFAM" id="SSF53756">
    <property type="entry name" value="UDP-Glycosyltransferase/glycogen phosphorylase"/>
    <property type="match status" value="1"/>
</dbReference>
<evidence type="ECO:0000313" key="3">
    <source>
        <dbReference type="Proteomes" id="UP000633205"/>
    </source>
</evidence>
<dbReference type="InterPro" id="IPR001173">
    <property type="entry name" value="Glyco_trans_2-like"/>
</dbReference>
<evidence type="ECO:0000313" key="2">
    <source>
        <dbReference type="EMBL" id="GGD31457.1"/>
    </source>
</evidence>
<dbReference type="PANTHER" id="PTHR43685">
    <property type="entry name" value="GLYCOSYLTRANSFERASE"/>
    <property type="match status" value="1"/>
</dbReference>
<dbReference type="RefSeq" id="WP_188711154.1">
    <property type="nucleotide sequence ID" value="NZ_BMHO01000001.1"/>
</dbReference>
<dbReference type="InterPro" id="IPR050834">
    <property type="entry name" value="Glycosyltransf_2"/>
</dbReference>
<evidence type="ECO:0000259" key="1">
    <source>
        <dbReference type="Pfam" id="PF00535"/>
    </source>
</evidence>
<dbReference type="PANTHER" id="PTHR43685:SF2">
    <property type="entry name" value="GLYCOSYLTRANSFERASE 2-LIKE DOMAIN-CONTAINING PROTEIN"/>
    <property type="match status" value="1"/>
</dbReference>
<dbReference type="Pfam" id="PF00535">
    <property type="entry name" value="Glycos_transf_2"/>
    <property type="match status" value="1"/>
</dbReference>
<dbReference type="Gene3D" id="3.90.550.10">
    <property type="entry name" value="Spore Coat Polysaccharide Biosynthesis Protein SpsA, Chain A"/>
    <property type="match status" value="1"/>
</dbReference>
<dbReference type="InterPro" id="IPR029044">
    <property type="entry name" value="Nucleotide-diphossugar_trans"/>
</dbReference>
<dbReference type="Gene3D" id="3.40.50.2000">
    <property type="entry name" value="Glycogen Phosphorylase B"/>
    <property type="match status" value="1"/>
</dbReference>
<feature type="domain" description="Glycosyltransferase 2-like" evidence="1">
    <location>
        <begin position="25"/>
        <end position="150"/>
    </location>
</feature>
<dbReference type="SUPFAM" id="SSF53448">
    <property type="entry name" value="Nucleotide-diphospho-sugar transferases"/>
    <property type="match status" value="1"/>
</dbReference>
<comment type="caution">
    <text evidence="2">The sequence shown here is derived from an EMBL/GenBank/DDBJ whole genome shotgun (WGS) entry which is preliminary data.</text>
</comment>